<organism evidence="6 7">
    <name type="scientific">Oikopleura dioica</name>
    <name type="common">Tunicate</name>
    <dbReference type="NCBI Taxonomy" id="34765"/>
    <lineage>
        <taxon>Eukaryota</taxon>
        <taxon>Metazoa</taxon>
        <taxon>Chordata</taxon>
        <taxon>Tunicata</taxon>
        <taxon>Appendicularia</taxon>
        <taxon>Copelata</taxon>
        <taxon>Oikopleuridae</taxon>
        <taxon>Oikopleura</taxon>
    </lineage>
</organism>
<keyword evidence="4" id="KW-0472">Membrane</keyword>
<dbReference type="Proteomes" id="UP001158576">
    <property type="component" value="Chromosome 2"/>
</dbReference>
<sequence>MTGQLIRFRFQRCYSITCRRLAPEDRNEGSSAGSKMGLGEKKFKIDWTDKEYRHFHARYNANPVNRPYYKSKKPFEVYDEARKATVAPPPDVDGTVNSDETAVRASDGPAETRIQRKIRELEEAERLRYYHVSEYKPKWHEFYGLLSNLDVDYEKEAARHQKWRARLDFAHKLGIFALFLITFLGLVDFILMEVGSQFIPRGELTQLQVLEEKRAQLRAQLSDRNWVIDYDKKEAKLKELNKEIRESIIEIVMDRNAKLAAARSKLAKFQKAKASTVPAKRPENEAISRGGIADESGAPSVNGNHEAPAPFSMNNFSHSQSQPSNGNNLSALEQVELHATREQLQEQQKRITELEESLKREHEEKENNATNAVQSIQQLQRLLEETKNQNDLLQKTLTDEQSKFNQINFNKDTEISTLKSGKLQAEQLSQQLNDQLNQLQHQVEVYQSQVSQNNSQNVANQHQLSGKVQEQQMTIEILVEEKAELNARVRQLEELEISLRANLEASLSSDKNNSQNILNLRQENKRLNESNEQLSSQIDEKDATIKKFQQTSSRLKSEVDIISLKEEDNKLMIEQLEAQIKEFQQINATLTEEKNMAEASLMQMSSGSDAVLLERNRLMDIVNELKARVQQQQYQLEEISSERDQYRLQQHATTEKSQAAINGLAEQLDTSVKENDTLKEEIAVLREQSVSKADDSEIDELTKTILEHEETFKELDSEIKLQTEARHQAEQKVQDVRKEKEELQALVQHEQDRSEAFQRRCTDLEQRQIEYKIMLESSEGDKATISRVLTQNKKLKDEFEELQNQLVLVTNQKADMLQDNDGLRHKLKAAEAAIEESQGVQLDKDQWRDQLESHEQAIKNLRADLDLSQQEVKNTLRENAELRDALKTARSQARPPVSSMISVETMTTFDVSMNGEQGDDSSSYSFVGVSEQGSSQDLGEDLVEMHESEHAIAQPGVFPDDTLANIEPINQTVSEKPEIINRLEAQIETLEKERDELTSQLVEAKQKQLKLMEKTDAAMERPAQEDYSALKSAKEALETKFVDIIQQNASIKDENEKLEALVLQLNAETDTIIEYVSLYRDQRSALARKDKATVAIFFNFGRDTGETKI</sequence>
<proteinExistence type="predicted"/>
<keyword evidence="4" id="KW-1133">Transmembrane helix</keyword>
<evidence type="ECO:0000313" key="6">
    <source>
        <dbReference type="EMBL" id="CAG5111693.1"/>
    </source>
</evidence>
<dbReference type="Pfam" id="PF15070">
    <property type="entry name" value="GOLGA2L5"/>
    <property type="match status" value="1"/>
</dbReference>
<keyword evidence="1 2" id="KW-0175">Coiled coil</keyword>
<dbReference type="PANTHER" id="PTHR10881:SF46">
    <property type="entry name" value="GOLGIN SUBFAMILY A MEMBER 2"/>
    <property type="match status" value="1"/>
</dbReference>
<feature type="transmembrane region" description="Helical" evidence="4">
    <location>
        <begin position="169"/>
        <end position="191"/>
    </location>
</feature>
<dbReference type="InterPro" id="IPR024858">
    <property type="entry name" value="GOLGA"/>
</dbReference>
<evidence type="ECO:0000256" key="3">
    <source>
        <dbReference type="SAM" id="MobiDB-lite"/>
    </source>
</evidence>
<evidence type="ECO:0000313" key="7">
    <source>
        <dbReference type="Proteomes" id="UP001158576"/>
    </source>
</evidence>
<keyword evidence="7" id="KW-1185">Reference proteome</keyword>
<evidence type="ECO:0000256" key="2">
    <source>
        <dbReference type="SAM" id="Coils"/>
    </source>
</evidence>
<feature type="coiled-coil region" evidence="2">
    <location>
        <begin position="973"/>
        <end position="1014"/>
    </location>
</feature>
<dbReference type="InterPro" id="IPR043976">
    <property type="entry name" value="GOLGA_cons_dom"/>
</dbReference>
<gene>
    <name evidence="6" type="ORF">OKIOD_LOCUS14736</name>
</gene>
<evidence type="ECO:0000259" key="5">
    <source>
        <dbReference type="Pfam" id="PF15070"/>
    </source>
</evidence>
<keyword evidence="4" id="KW-0812">Transmembrane</keyword>
<evidence type="ECO:0000256" key="1">
    <source>
        <dbReference type="ARBA" id="ARBA00023054"/>
    </source>
</evidence>
<reference evidence="6 7" key="1">
    <citation type="submission" date="2021-04" db="EMBL/GenBank/DDBJ databases">
        <authorList>
            <person name="Bliznina A."/>
        </authorList>
    </citation>
    <scope>NUCLEOTIDE SEQUENCE [LARGE SCALE GENOMIC DNA]</scope>
</reference>
<feature type="region of interest" description="Disordered" evidence="3">
    <location>
        <begin position="86"/>
        <end position="111"/>
    </location>
</feature>
<feature type="coiled-coil region" evidence="2">
    <location>
        <begin position="337"/>
        <end position="892"/>
    </location>
</feature>
<dbReference type="PANTHER" id="PTHR10881">
    <property type="entry name" value="GOLGIN SUBFAMILY A MEMBER-RELATED"/>
    <property type="match status" value="1"/>
</dbReference>
<feature type="compositionally biased region" description="Polar residues" evidence="3">
    <location>
        <begin position="312"/>
        <end position="327"/>
    </location>
</feature>
<protein>
    <submittedName>
        <fullName evidence="6">Oidioi.mRNA.OKI2018_I69.chr2.g5971.t1.cds</fullName>
    </submittedName>
</protein>
<name>A0ABN7T1L7_OIKDI</name>
<feature type="domain" description="Golgin subfamily A conserved" evidence="5">
    <location>
        <begin position="635"/>
        <end position="1093"/>
    </location>
</feature>
<dbReference type="EMBL" id="OU015567">
    <property type="protein sequence ID" value="CAG5111693.1"/>
    <property type="molecule type" value="Genomic_DNA"/>
</dbReference>
<evidence type="ECO:0000256" key="4">
    <source>
        <dbReference type="SAM" id="Phobius"/>
    </source>
</evidence>
<feature type="region of interest" description="Disordered" evidence="3">
    <location>
        <begin position="271"/>
        <end position="327"/>
    </location>
</feature>
<accession>A0ABN7T1L7</accession>